<evidence type="ECO:0000313" key="13">
    <source>
        <dbReference type="Ensembl" id="ENSAPLP00000009817.2"/>
    </source>
</evidence>
<keyword evidence="2" id="KW-0964">Secreted</keyword>
<feature type="disulfide bond" evidence="11">
    <location>
        <begin position="508"/>
        <end position="572"/>
    </location>
</feature>
<evidence type="ECO:0000256" key="3">
    <source>
        <dbReference type="ARBA" id="ARBA00022729"/>
    </source>
</evidence>
<feature type="disulfide bond" evidence="11">
    <location>
        <begin position="1072"/>
        <end position="1133"/>
    </location>
</feature>
<feature type="domain" description="SRCR" evidence="12">
    <location>
        <begin position="1034"/>
        <end position="1134"/>
    </location>
</feature>
<dbReference type="FunFam" id="3.10.250.10:FF:000006">
    <property type="entry name" value="neurotrypsin isoform X2"/>
    <property type="match status" value="2"/>
</dbReference>
<evidence type="ECO:0000256" key="7">
    <source>
        <dbReference type="ARBA" id="ARBA00023180"/>
    </source>
</evidence>
<feature type="domain" description="SRCR" evidence="12">
    <location>
        <begin position="703"/>
        <end position="803"/>
    </location>
</feature>
<feature type="disulfide bond" evidence="11">
    <location>
        <begin position="552"/>
        <end position="562"/>
    </location>
</feature>
<feature type="disulfide bond" evidence="11">
    <location>
        <begin position="1169"/>
        <end position="1233"/>
    </location>
</feature>
<feature type="domain" description="SRCR" evidence="12">
    <location>
        <begin position="268"/>
        <end position="368"/>
    </location>
</feature>
<name>U3IRE4_ANAPP</name>
<feature type="domain" description="SRCR" evidence="12">
    <location>
        <begin position="48"/>
        <end position="148"/>
    </location>
</feature>
<sequence length="1486" mass="158678">MGMPSGLHPSPRYPWGRNQPTCSGAKSVGILLLMVCLWGTASPDPEGLRLVDGPGRCAGRVEVLHNGTWGTVCDDNWSVHEGQVVCRQLGCGTVLSVSKGARHGEGMGQIWLDDVNCTGTEAALSECQSRPWGQHNCHHVEDASVECSDSRTSELGTLQLLNGPNRCAGRVEVLHDHMWGTVCDDGWDLMDATVVCRQLGCGTALMATKGAHYGRGQDPIWLDEVNCTGTEATIFDCKARAWGVNNCYHGEDAGVVCSASGVSISAELRLANGTTRCNGRVEVFHNATWAALCDDGWGLAEAQVVCRQLGCGTALLAPGGSHFGQGSGQMWPGSVNCTGAETALFACKMRPWSNSTHHPRTSAGVVCAEGDQVRLVNYGSRCAGRVEIFHNKQWGTVCDDNWDLLDANVVCRQLGCGRALSAPGWAQFGQGTGVIWLDETNCTGFEYALSTCWARQWGINNCYHGEDAGVVCSDALIPEPARLRLVNGFHRCAGRVEVFQDEEWGAVCDHGWDKKDAEVVCRQLGCGTALSASGEIHLGAGSLHTWLDNVSCEGTEQSLMKCRASPLGKSSCSHGKYANVVCSGSAVSSLAPVRLVDGPGRCAGRVEVFHNDQWGTVCDDSWEFPDAEVVCRQLDCGVVISAPRRAYFGQGQGPIWLDDVNCTGTEAALSECKLKGWAVHSCDHDEDASVVCSGSGISDLGELRLANGSDKCSGRLEVFHDQRWGTVCADGWDLAEAHVVCRQLGCGAARSATDSPQFGKGPDLLWVDAVQCTGTERALFECKVKLWGAQNCKSRGYASVVCSVAVDADLGSPEALRLVNGPNRCSGRVEVFHSWQWGTICDDGWDLNDAKVVCRQLGCGTAVSAQGLSSFGQGSGPIWLEGVRCLGTEATLAECPFKPWGLHTCSHMEDASVVCSGSGISTTTTLRLVGGLNKCIGRVEMFYNNEWGTVCDDSWDMSDAMVVCRQLGCGTALSAPGSARFGWGSGRIWLDEVNCTGEENDISQCKAKTWGVHNCHHGEDAGVVCSGNSSSAELRLVNGPSRCTGRVEVLHDGLWGTVCDDGWDLNDGKVVCRQLGCGVVLSAPGRARFGQGTGHIWLDDVNCVGTENTLSHCRASPWGRNNCNHREDASVVCSEPDTSKSSLLRLVNGPNRCTGRVEVFHDGQWGTVCDDGWDLRAATVVCRQLGCGRAESAPSGARYGQGTGHIWLDDVNCAGTEDTLAHCQARPWGQNNCNHGEDAGVVCSVLSNAGIANRSTIRLVDGPHRCSGRVEVFHNQQWGTVCDDGWDLNDAAVVCRQLGCGAAVSATAHASFGRGMDPIWLDRVACSGRESALTECRARPWGINSCNHEEDAGVVCSDTSITVEAQVRLVNGPNRCTGRVEVLHNGQWGTVCDDSWDLRAATVVCRELGCGRAESAPVRAHFGQGTGRIWMDDVNCVGTEDNLAQCQARPWGQNNCNHAEDAGVVCSGWLNSASWGSGGCGSVWKE</sequence>
<dbReference type="HOGENOM" id="CLU_235529_0_0_1"/>
<evidence type="ECO:0000256" key="11">
    <source>
        <dbReference type="PROSITE-ProRule" id="PRU00196"/>
    </source>
</evidence>
<feature type="disulfide bond" evidence="11">
    <location>
        <begin position="196"/>
        <end position="257"/>
    </location>
</feature>
<feature type="disulfide bond" evidence="11">
    <location>
        <begin position="662"/>
        <end position="672"/>
    </location>
</feature>
<comment type="function">
    <text evidence="8">Binds to extracellular matrix proteins. Binds to pathogen-associated molecular patterns (PAMPs) present on the cell walls of Gram-positive and Gram-negative bacteria and fungi, behaving as a pattern recognition receptor (PRR). Induces bacterial and fungal aggregation and subsequent inhibition of PAMP-induced cytokine release. Does not possess intrinsic bactericidal activity. May play a role in the innate defense and homeostasis of certain epithelial surfaces.</text>
</comment>
<feature type="disulfide bond" evidence="11">
    <location>
        <begin position="1436"/>
        <end position="1446"/>
    </location>
</feature>
<keyword evidence="14" id="KW-1185">Reference proteome</keyword>
<dbReference type="Gene3D" id="3.10.250.10">
    <property type="entry name" value="SRCR-like domain"/>
    <property type="match status" value="13"/>
</dbReference>
<dbReference type="Pfam" id="PF00530">
    <property type="entry name" value="SRCR"/>
    <property type="match status" value="13"/>
</dbReference>
<feature type="disulfide bond" evidence="11">
    <location>
        <begin position="772"/>
        <end position="782"/>
    </location>
</feature>
<feature type="disulfide bond" evidence="11">
    <location>
        <begin position="117"/>
        <end position="127"/>
    </location>
</feature>
<dbReference type="OMA" id="KCTGQET"/>
<feature type="domain" description="SRCR" evidence="12">
    <location>
        <begin position="816"/>
        <end position="916"/>
    </location>
</feature>
<feature type="disulfide bond" evidence="11">
    <location>
        <begin position="411"/>
        <end position="472"/>
    </location>
</feature>
<organism evidence="13 14">
    <name type="scientific">Anas platyrhynchos platyrhynchos</name>
    <name type="common">Northern mallard</name>
    <dbReference type="NCBI Taxonomy" id="8840"/>
    <lineage>
        <taxon>Eukaryota</taxon>
        <taxon>Metazoa</taxon>
        <taxon>Chordata</taxon>
        <taxon>Craniata</taxon>
        <taxon>Vertebrata</taxon>
        <taxon>Euteleostomi</taxon>
        <taxon>Archelosauria</taxon>
        <taxon>Archosauria</taxon>
        <taxon>Dinosauria</taxon>
        <taxon>Saurischia</taxon>
        <taxon>Theropoda</taxon>
        <taxon>Coelurosauria</taxon>
        <taxon>Aves</taxon>
        <taxon>Neognathae</taxon>
        <taxon>Galloanserae</taxon>
        <taxon>Anseriformes</taxon>
        <taxon>Anatidae</taxon>
        <taxon>Anatinae</taxon>
        <taxon>Anas</taxon>
    </lineage>
</organism>
<feature type="domain" description="SRCR" evidence="12">
    <location>
        <begin position="593"/>
        <end position="693"/>
    </location>
</feature>
<feature type="domain" description="SRCR" evidence="12">
    <location>
        <begin position="1144"/>
        <end position="1244"/>
    </location>
</feature>
<feature type="domain" description="SRCR" evidence="12">
    <location>
        <begin position="373"/>
        <end position="473"/>
    </location>
</feature>
<feature type="disulfide bond" evidence="11">
    <location>
        <begin position="227"/>
        <end position="237"/>
    </location>
</feature>
<dbReference type="PROSITE" id="PS00420">
    <property type="entry name" value="SRCR_1"/>
    <property type="match status" value="10"/>
</dbReference>
<feature type="disulfide bond" evidence="11">
    <location>
        <begin position="631"/>
        <end position="692"/>
    </location>
</feature>
<keyword evidence="3" id="KW-0732">Signal</keyword>
<reference evidence="14" key="1">
    <citation type="submission" date="2017-10" db="EMBL/GenBank/DDBJ databases">
        <title>A new Pekin duck reference genome.</title>
        <authorList>
            <person name="Hou Z.-C."/>
            <person name="Zhou Z.-K."/>
            <person name="Zhu F."/>
            <person name="Hou S.-S."/>
        </authorList>
    </citation>
    <scope>NUCLEOTIDE SEQUENCE [LARGE SCALE GENOMIC DNA]</scope>
</reference>
<dbReference type="InterPro" id="IPR036772">
    <property type="entry name" value="SRCR-like_dom_sf"/>
</dbReference>
<dbReference type="PANTHER" id="PTHR48071">
    <property type="entry name" value="SRCR DOMAIN-CONTAINING PROTEIN"/>
    <property type="match status" value="1"/>
</dbReference>
<feature type="disulfide bond" evidence="11">
    <location>
        <begin position="1392"/>
        <end position="1456"/>
    </location>
</feature>
<feature type="disulfide bond" evidence="11">
    <location>
        <begin position="728"/>
        <end position="792"/>
    </location>
</feature>
<feature type="disulfide bond" evidence="11">
    <location>
        <begin position="398"/>
        <end position="462"/>
    </location>
</feature>
<keyword evidence="6" id="KW-0675">Receptor</keyword>
<feature type="disulfide bond" evidence="11">
    <location>
        <begin position="521"/>
        <end position="582"/>
    </location>
</feature>
<keyword evidence="4" id="KW-0677">Repeat</keyword>
<feature type="disulfide bond" evidence="11">
    <location>
        <begin position="995"/>
        <end position="1005"/>
    </location>
</feature>
<dbReference type="FunFam" id="3.10.250.10:FF:000001">
    <property type="entry name" value="Lysyl oxidase 4 isoform X1"/>
    <property type="match status" value="1"/>
</dbReference>
<dbReference type="PROSITE" id="PS50287">
    <property type="entry name" value="SRCR_2"/>
    <property type="match status" value="13"/>
</dbReference>
<feature type="disulfide bond" evidence="11">
    <location>
        <begin position="1182"/>
        <end position="1243"/>
    </location>
</feature>
<accession>U3IRE4</accession>
<feature type="disulfide bond" evidence="11">
    <location>
        <begin position="442"/>
        <end position="452"/>
    </location>
</feature>
<evidence type="ECO:0000256" key="9">
    <source>
        <dbReference type="ARBA" id="ARBA00064153"/>
    </source>
</evidence>
<feature type="disulfide bond" evidence="11">
    <location>
        <begin position="618"/>
        <end position="682"/>
    </location>
</feature>
<evidence type="ECO:0000256" key="1">
    <source>
        <dbReference type="ARBA" id="ARBA00004613"/>
    </source>
</evidence>
<evidence type="ECO:0000256" key="2">
    <source>
        <dbReference type="ARBA" id="ARBA00022525"/>
    </source>
</evidence>
<comment type="subcellular location">
    <subcellularLocation>
        <location evidence="1">Secreted</location>
    </subcellularLocation>
</comment>
<dbReference type="SMART" id="SM00202">
    <property type="entry name" value="SR"/>
    <property type="match status" value="13"/>
</dbReference>
<feature type="disulfide bond" evidence="11">
    <location>
        <begin position="337"/>
        <end position="347"/>
    </location>
</feature>
<feature type="disulfide bond" evidence="11">
    <location>
        <begin position="73"/>
        <end position="137"/>
    </location>
</feature>
<dbReference type="GO" id="GO:0031638">
    <property type="term" value="P:zymogen activation"/>
    <property type="evidence" value="ECO:0007669"/>
    <property type="project" value="TreeGrafter"/>
</dbReference>
<dbReference type="STRING" id="8840.ENSAPLP00000009817"/>
<dbReference type="GO" id="GO:0005615">
    <property type="term" value="C:extracellular space"/>
    <property type="evidence" value="ECO:0007669"/>
    <property type="project" value="TreeGrafter"/>
</dbReference>
<dbReference type="FunFam" id="3.10.250.10:FF:000002">
    <property type="entry name" value="Scavenger receptor cysteine-rich type 1 protein M130"/>
    <property type="match status" value="3"/>
</dbReference>
<dbReference type="InterPro" id="IPR001190">
    <property type="entry name" value="SRCR"/>
</dbReference>
<dbReference type="Proteomes" id="UP000016666">
    <property type="component" value="Unassembled WGS sequence"/>
</dbReference>
<keyword evidence="5 11" id="KW-1015">Disulfide bond</keyword>
<feature type="disulfide bond" evidence="11">
    <location>
        <begin position="1282"/>
        <end position="1346"/>
    </location>
</feature>
<feature type="disulfide bond" evidence="11">
    <location>
        <begin position="306"/>
        <end position="367"/>
    </location>
</feature>
<feature type="domain" description="SRCR" evidence="12">
    <location>
        <begin position="1257"/>
        <end position="1357"/>
    </location>
</feature>
<keyword evidence="7" id="KW-0325">Glycoprotein</keyword>
<feature type="disulfide bond" evidence="11">
    <location>
        <begin position="1405"/>
        <end position="1466"/>
    </location>
</feature>
<reference evidence="13" key="2">
    <citation type="submission" date="2025-08" db="UniProtKB">
        <authorList>
            <consortium name="Ensembl"/>
        </authorList>
    </citation>
    <scope>IDENTIFICATION</scope>
</reference>
<feature type="disulfide bond" evidence="11">
    <location>
        <begin position="1059"/>
        <end position="1123"/>
    </location>
</feature>
<evidence type="ECO:0000256" key="6">
    <source>
        <dbReference type="ARBA" id="ARBA00023170"/>
    </source>
</evidence>
<feature type="disulfide bond" evidence="11">
    <location>
        <begin position="1213"/>
        <end position="1223"/>
    </location>
</feature>
<reference evidence="13" key="3">
    <citation type="submission" date="2025-09" db="UniProtKB">
        <authorList>
            <consortium name="Ensembl"/>
        </authorList>
    </citation>
    <scope>IDENTIFICATION</scope>
</reference>
<evidence type="ECO:0000256" key="10">
    <source>
        <dbReference type="ARBA" id="ARBA00069168"/>
    </source>
</evidence>
<proteinExistence type="predicted"/>
<feature type="disulfide bond" evidence="11">
    <location>
        <begin position="86"/>
        <end position="147"/>
    </location>
</feature>
<comment type="subunit">
    <text evidence="9">Interacts with LGALS1 and laminin.</text>
</comment>
<feature type="domain" description="SRCR" evidence="12">
    <location>
        <begin position="926"/>
        <end position="1026"/>
    </location>
</feature>
<feature type="domain" description="SRCR" evidence="12">
    <location>
        <begin position="483"/>
        <end position="583"/>
    </location>
</feature>
<dbReference type="GO" id="GO:0004252">
    <property type="term" value="F:serine-type endopeptidase activity"/>
    <property type="evidence" value="ECO:0007669"/>
    <property type="project" value="TreeGrafter"/>
</dbReference>
<dbReference type="FunFam" id="3.10.250.10:FF:000007">
    <property type="entry name" value="Soluble scavenger receptor cysteine-rich domain-containing protein SSC5D"/>
    <property type="match status" value="7"/>
</dbReference>
<feature type="disulfide bond" evidence="11">
    <location>
        <begin position="841"/>
        <end position="905"/>
    </location>
</feature>
<comment type="caution">
    <text evidence="11">Lacks conserved residue(s) required for the propagation of feature annotation.</text>
</comment>
<feature type="disulfide bond" evidence="11">
    <location>
        <begin position="1326"/>
        <end position="1336"/>
    </location>
</feature>
<dbReference type="GeneTree" id="ENSGT00940000164475"/>
<feature type="domain" description="SRCR" evidence="12">
    <location>
        <begin position="158"/>
        <end position="258"/>
    </location>
</feature>
<feature type="disulfide bond" evidence="11">
    <location>
        <begin position="1103"/>
        <end position="1113"/>
    </location>
</feature>
<evidence type="ECO:0000256" key="5">
    <source>
        <dbReference type="ARBA" id="ARBA00023157"/>
    </source>
</evidence>
<dbReference type="GO" id="GO:0005886">
    <property type="term" value="C:plasma membrane"/>
    <property type="evidence" value="ECO:0007669"/>
    <property type="project" value="TreeGrafter"/>
</dbReference>
<feature type="disulfide bond" evidence="11">
    <location>
        <begin position="1295"/>
        <end position="1356"/>
    </location>
</feature>
<dbReference type="SUPFAM" id="SSF56487">
    <property type="entry name" value="SRCR-like"/>
    <property type="match status" value="13"/>
</dbReference>
<evidence type="ECO:0000256" key="8">
    <source>
        <dbReference type="ARBA" id="ARBA00058074"/>
    </source>
</evidence>
<feature type="disulfide bond" evidence="11">
    <location>
        <begin position="183"/>
        <end position="247"/>
    </location>
</feature>
<feature type="disulfide bond" evidence="11">
    <location>
        <begin position="741"/>
        <end position="802"/>
    </location>
</feature>
<protein>
    <recommendedName>
        <fullName evidence="10">Soluble scavenger receptor cysteine-rich domain-containing protein SSC5D</fullName>
    </recommendedName>
</protein>
<feature type="disulfide bond" evidence="11">
    <location>
        <begin position="885"/>
        <end position="895"/>
    </location>
</feature>
<evidence type="ECO:0000259" key="12">
    <source>
        <dbReference type="PROSITE" id="PS50287"/>
    </source>
</evidence>
<dbReference type="PRINTS" id="PR00258">
    <property type="entry name" value="SPERACTRCPTR"/>
</dbReference>
<feature type="disulfide bond" evidence="11">
    <location>
        <begin position="964"/>
        <end position="1025"/>
    </location>
</feature>
<dbReference type="PANTHER" id="PTHR48071:SF15">
    <property type="entry name" value="SRCR DOMAIN-CONTAINING PROTEIN"/>
    <property type="match status" value="1"/>
</dbReference>
<feature type="disulfide bond" evidence="11">
    <location>
        <begin position="854"/>
        <end position="915"/>
    </location>
</feature>
<feature type="disulfide bond" evidence="11">
    <location>
        <begin position="951"/>
        <end position="1015"/>
    </location>
</feature>
<evidence type="ECO:0000256" key="4">
    <source>
        <dbReference type="ARBA" id="ARBA00022737"/>
    </source>
</evidence>
<dbReference type="Ensembl" id="ENSAPLT00000010517.2">
    <property type="protein sequence ID" value="ENSAPLP00000009817.2"/>
    <property type="gene ID" value="ENSAPLG00000010096.2"/>
</dbReference>
<evidence type="ECO:0000313" key="14">
    <source>
        <dbReference type="Proteomes" id="UP000016666"/>
    </source>
</evidence>
<feature type="domain" description="SRCR" evidence="12">
    <location>
        <begin position="1367"/>
        <end position="1467"/>
    </location>
</feature>